<dbReference type="Pfam" id="PF22980">
    <property type="entry name" value="Myb_DNA-bind_8"/>
    <property type="match status" value="1"/>
</dbReference>
<dbReference type="InterPro" id="IPR054505">
    <property type="entry name" value="Myb_DNA-bind_8"/>
</dbReference>
<reference evidence="3" key="1">
    <citation type="journal article" date="2020" name="Phytopathology">
        <title>Genome sequence and comparative analysis of Colletotrichum gloeosporioides isolated from Liriodendron leaves.</title>
        <authorList>
            <person name="Fu F.F."/>
            <person name="Hao Z."/>
            <person name="Wang P."/>
            <person name="Lu Y."/>
            <person name="Xue L.J."/>
            <person name="Wei G."/>
            <person name="Tian Y."/>
            <person name="Baishi H."/>
            <person name="Xu H."/>
            <person name="Shi J."/>
            <person name="Cheng T."/>
            <person name="Wang G."/>
            <person name="Yi Y."/>
            <person name="Chen J."/>
        </authorList>
    </citation>
    <scope>NUCLEOTIDE SEQUENCE</scope>
    <source>
        <strain evidence="3">Lc1</strain>
    </source>
</reference>
<feature type="region of interest" description="Disordered" evidence="1">
    <location>
        <begin position="82"/>
        <end position="191"/>
    </location>
</feature>
<sequence>LYSTLSQGHTLTKSPHHPSLIQVIMSTPVGTDAEGQVKFLVNCIRFSNNGRVDFEAVATECNIASKGAAAKRFSRLLQQHGMKASDLAKPGPASTASPAQTPTGGTPKTPAKSATKATPKTKSAGKRTAAAASPSTNTKRAKLAASHPAVSSYNDEDDEEDQEEFKVKKEESHSASAATGSYYENPRGRDRDDDDLQLLYVVEKTTGCPVHDTAECRGPQSVSVASDTNTDSSIQMLPPATTNFKFNLPQAPFCHHGWGFMLPDASLQPWQETCTHGDGNAAHLVDTWEFPKTTASPEDPRTIVEDHRLLQQLRDVRGNPSNPPPKQYNLLRIEIARRINSRDEAEGGSTKLEEMDNRVQSWMGSINKEARMLEITQAALQRKGISNPTQADLDAIAEEFMQIAERTLLDVANPLRMNATRMEGNISRFDNQLSGFDGAMTAQLNGLSDLNSAVNNTMSAQVNTLNTVLTNLQNNMSKAVGASAEAMNASTNAMSNAMTSQLGTLNTMLSTQSSTFDSSLNMLNTSLNTVTSDLHQLTANLPNIIAAAAQAAVQQQLANASHQNAFPQQHHAATEAPPSYIRNAATIHFPPTPTTPLPVYYHTTQETNQDIIQQDDKREKSEGRDIGLSFNTGCSGRQICGG</sequence>
<comment type="caution">
    <text evidence="3">The sequence shown here is derived from an EMBL/GenBank/DDBJ whole genome shotgun (WGS) entry which is preliminary data.</text>
</comment>
<evidence type="ECO:0000313" key="3">
    <source>
        <dbReference type="EMBL" id="KAF3799559.1"/>
    </source>
</evidence>
<dbReference type="GeneID" id="69009425"/>
<evidence type="ECO:0000256" key="1">
    <source>
        <dbReference type="SAM" id="MobiDB-lite"/>
    </source>
</evidence>
<proteinExistence type="predicted"/>
<protein>
    <recommendedName>
        <fullName evidence="2">Myb-like DNA-binding domain-containing protein</fullName>
    </recommendedName>
</protein>
<feature type="non-terminal residue" evidence="3">
    <location>
        <position position="1"/>
    </location>
</feature>
<feature type="compositionally biased region" description="Basic and acidic residues" evidence="1">
    <location>
        <begin position="164"/>
        <end position="173"/>
    </location>
</feature>
<name>A0A8H4C9C7_COLGL</name>
<accession>A0A8H4C9C7</accession>
<reference evidence="3" key="2">
    <citation type="submission" date="2020-03" db="EMBL/GenBank/DDBJ databases">
        <authorList>
            <person name="Fu F.-F."/>
            <person name="Chen J."/>
        </authorList>
    </citation>
    <scope>NUCLEOTIDE SEQUENCE</scope>
    <source>
        <strain evidence="3">Lc1</strain>
    </source>
</reference>
<keyword evidence="4" id="KW-1185">Reference proteome</keyword>
<dbReference type="RefSeq" id="XP_045258719.1">
    <property type="nucleotide sequence ID" value="XM_045402357.1"/>
</dbReference>
<dbReference type="EMBL" id="WVTB01000084">
    <property type="protein sequence ID" value="KAF3799559.1"/>
    <property type="molecule type" value="Genomic_DNA"/>
</dbReference>
<evidence type="ECO:0000259" key="2">
    <source>
        <dbReference type="Pfam" id="PF22980"/>
    </source>
</evidence>
<gene>
    <name evidence="3" type="ORF">GCG54_00002261</name>
</gene>
<evidence type="ECO:0000313" key="4">
    <source>
        <dbReference type="Proteomes" id="UP000613401"/>
    </source>
</evidence>
<dbReference type="Proteomes" id="UP000613401">
    <property type="component" value="Unassembled WGS sequence"/>
</dbReference>
<feature type="compositionally biased region" description="Acidic residues" evidence="1">
    <location>
        <begin position="154"/>
        <end position="163"/>
    </location>
</feature>
<feature type="compositionally biased region" description="Low complexity" evidence="1">
    <location>
        <begin position="98"/>
        <end position="122"/>
    </location>
</feature>
<organism evidence="3 4">
    <name type="scientific">Colletotrichum gloeosporioides</name>
    <name type="common">Anthracnose fungus</name>
    <name type="synonym">Glomerella cingulata</name>
    <dbReference type="NCBI Taxonomy" id="474922"/>
    <lineage>
        <taxon>Eukaryota</taxon>
        <taxon>Fungi</taxon>
        <taxon>Dikarya</taxon>
        <taxon>Ascomycota</taxon>
        <taxon>Pezizomycotina</taxon>
        <taxon>Sordariomycetes</taxon>
        <taxon>Hypocreomycetidae</taxon>
        <taxon>Glomerellales</taxon>
        <taxon>Glomerellaceae</taxon>
        <taxon>Colletotrichum</taxon>
        <taxon>Colletotrichum gloeosporioides species complex</taxon>
    </lineage>
</organism>
<feature type="domain" description="Myb-like DNA-binding" evidence="2">
    <location>
        <begin position="34"/>
        <end position="82"/>
    </location>
</feature>
<dbReference type="AlphaFoldDB" id="A0A8H4C9C7"/>